<protein>
    <submittedName>
        <fullName evidence="1">Uncharacterized protein</fullName>
    </submittedName>
</protein>
<dbReference type="EMBL" id="UYRV01006430">
    <property type="protein sequence ID" value="VDK53650.1"/>
    <property type="molecule type" value="Genomic_DNA"/>
</dbReference>
<accession>A0A3P6RFY9</accession>
<dbReference type="AlphaFoldDB" id="A0A3P6RFY9"/>
<proteinExistence type="predicted"/>
<name>A0A3P6RFY9_CYLGO</name>
<evidence type="ECO:0000313" key="2">
    <source>
        <dbReference type="Proteomes" id="UP000271889"/>
    </source>
</evidence>
<evidence type="ECO:0000313" key="1">
    <source>
        <dbReference type="EMBL" id="VDK53650.1"/>
    </source>
</evidence>
<keyword evidence="2" id="KW-1185">Reference proteome</keyword>
<reference evidence="1 2" key="1">
    <citation type="submission" date="2018-11" db="EMBL/GenBank/DDBJ databases">
        <authorList>
            <consortium name="Pathogen Informatics"/>
        </authorList>
    </citation>
    <scope>NUCLEOTIDE SEQUENCE [LARGE SCALE GENOMIC DNA]</scope>
</reference>
<dbReference type="Proteomes" id="UP000271889">
    <property type="component" value="Unassembled WGS sequence"/>
</dbReference>
<sequence length="88" mass="9981">MRDSGTEPWESFDKVENATVLQKLFVILQSVTKTSTMMIGEVDANDILGLYCFCFAPNLENCQNFFKIRSGSRFCIGMVCSRISRNIL</sequence>
<dbReference type="OrthoDB" id="1661883at2759"/>
<organism evidence="1 2">
    <name type="scientific">Cylicostephanus goldi</name>
    <name type="common">Nematode worm</name>
    <dbReference type="NCBI Taxonomy" id="71465"/>
    <lineage>
        <taxon>Eukaryota</taxon>
        <taxon>Metazoa</taxon>
        <taxon>Ecdysozoa</taxon>
        <taxon>Nematoda</taxon>
        <taxon>Chromadorea</taxon>
        <taxon>Rhabditida</taxon>
        <taxon>Rhabditina</taxon>
        <taxon>Rhabditomorpha</taxon>
        <taxon>Strongyloidea</taxon>
        <taxon>Strongylidae</taxon>
        <taxon>Cylicostephanus</taxon>
    </lineage>
</organism>
<gene>
    <name evidence="1" type="ORF">CGOC_LOCUS2742</name>
</gene>